<feature type="domain" description="Thioredoxin" evidence="1">
    <location>
        <begin position="310"/>
        <end position="450"/>
    </location>
</feature>
<dbReference type="PROSITE" id="PS51257">
    <property type="entry name" value="PROKAR_LIPOPROTEIN"/>
    <property type="match status" value="1"/>
</dbReference>
<dbReference type="InterPro" id="IPR036249">
    <property type="entry name" value="Thioredoxin-like_sf"/>
</dbReference>
<organism evidence="2 3">
    <name type="scientific">Rhodohalobacter barkolensis</name>
    <dbReference type="NCBI Taxonomy" id="2053187"/>
    <lineage>
        <taxon>Bacteria</taxon>
        <taxon>Pseudomonadati</taxon>
        <taxon>Balneolota</taxon>
        <taxon>Balneolia</taxon>
        <taxon>Balneolales</taxon>
        <taxon>Balneolaceae</taxon>
        <taxon>Rhodohalobacter</taxon>
    </lineage>
</organism>
<evidence type="ECO:0000313" key="3">
    <source>
        <dbReference type="Proteomes" id="UP000233398"/>
    </source>
</evidence>
<dbReference type="Proteomes" id="UP000233398">
    <property type="component" value="Unassembled WGS sequence"/>
</dbReference>
<dbReference type="SUPFAM" id="SSF52833">
    <property type="entry name" value="Thioredoxin-like"/>
    <property type="match status" value="1"/>
</dbReference>
<keyword evidence="3" id="KW-1185">Reference proteome</keyword>
<accession>A0A2N0VJZ5</accession>
<name>A0A2N0VJZ5_9BACT</name>
<dbReference type="InterPro" id="IPR050553">
    <property type="entry name" value="Thioredoxin_ResA/DsbE_sf"/>
</dbReference>
<dbReference type="Gene3D" id="3.40.30.10">
    <property type="entry name" value="Glutaredoxin"/>
    <property type="match status" value="1"/>
</dbReference>
<dbReference type="InterPro" id="IPR013766">
    <property type="entry name" value="Thioredoxin_domain"/>
</dbReference>
<evidence type="ECO:0000259" key="1">
    <source>
        <dbReference type="PROSITE" id="PS51352"/>
    </source>
</evidence>
<gene>
    <name evidence="2" type="ORF">CWD77_03310</name>
</gene>
<dbReference type="PROSITE" id="PS51352">
    <property type="entry name" value="THIOREDOXIN_2"/>
    <property type="match status" value="1"/>
</dbReference>
<dbReference type="PANTHER" id="PTHR42852:SF13">
    <property type="entry name" value="PROTEIN DIPZ"/>
    <property type="match status" value="1"/>
</dbReference>
<dbReference type="OrthoDB" id="1491101at2"/>
<dbReference type="PANTHER" id="PTHR42852">
    <property type="entry name" value="THIOL:DISULFIDE INTERCHANGE PROTEIN DSBE"/>
    <property type="match status" value="1"/>
</dbReference>
<protein>
    <recommendedName>
        <fullName evidence="1">Thioredoxin domain-containing protein</fullName>
    </recommendedName>
</protein>
<reference evidence="2 3" key="1">
    <citation type="submission" date="2017-11" db="EMBL/GenBank/DDBJ databases">
        <title>Rhodohalobacter 15182 sp. nov., isolated from a salt lake.</title>
        <authorList>
            <person name="Han S."/>
        </authorList>
    </citation>
    <scope>NUCLEOTIDE SEQUENCE [LARGE SCALE GENOMIC DNA]</scope>
    <source>
        <strain evidence="2 3">15182</strain>
    </source>
</reference>
<sequence length="452" mass="51639">MNFKAAYLTIFAAFLTFSCSRSDSDMMETHISGNITVDENLDQSNDNSEIQLLVSFQQSDGEARDTLFYAETDEDGNFSGTAKFENRDLYPVIVSRNQNTFGILNVVFADGDSVSINAQLPNVNQTAEISSEENDAFKTYERIERNFNRVAQYINAGAISEDSVYIELQNWSDLYWQMYEENESTFASDLAGNMSVSILSGWNDSLMVERAEELISSQNKLRSNGRSVMVDYYAETEGLDRAISFLNRVENLSQHRNDKMTIQMDKIELLYDSSRTTEASTQLDQFRESFSDVTLAMEWAENIGYDIEFLAPGSQFPDFSFVTVNGDSVSSESMSGSPFIIEFTRFDNPLYQRQFDRTVAIYQIYSNFGLDIITVPVATNPVMLQAFFDERDMLWDLVQPNSFDAEELIERFNISRVPTRFLVNADGEIIRRYIGEEYQEVVRGLQNITSRN</sequence>
<evidence type="ECO:0000313" key="2">
    <source>
        <dbReference type="EMBL" id="PKD44508.1"/>
    </source>
</evidence>
<comment type="caution">
    <text evidence="2">The sequence shown here is derived from an EMBL/GenBank/DDBJ whole genome shotgun (WGS) entry which is preliminary data.</text>
</comment>
<dbReference type="RefSeq" id="WP_101071798.1">
    <property type="nucleotide sequence ID" value="NZ_PISP01000001.1"/>
</dbReference>
<dbReference type="EMBL" id="PISP01000001">
    <property type="protein sequence ID" value="PKD44508.1"/>
    <property type="molecule type" value="Genomic_DNA"/>
</dbReference>
<proteinExistence type="predicted"/>
<dbReference type="AlphaFoldDB" id="A0A2N0VJZ5"/>